<dbReference type="Proteomes" id="UP001279734">
    <property type="component" value="Unassembled WGS sequence"/>
</dbReference>
<accession>A0AAD3T191</accession>
<reference evidence="2" key="1">
    <citation type="submission" date="2023-05" db="EMBL/GenBank/DDBJ databases">
        <title>Nepenthes gracilis genome sequencing.</title>
        <authorList>
            <person name="Fukushima K."/>
        </authorList>
    </citation>
    <scope>NUCLEOTIDE SEQUENCE</scope>
    <source>
        <strain evidence="2">SING2019-196</strain>
    </source>
</reference>
<keyword evidence="1" id="KW-0812">Transmembrane</keyword>
<feature type="transmembrane region" description="Helical" evidence="1">
    <location>
        <begin position="12"/>
        <end position="36"/>
    </location>
</feature>
<name>A0AAD3T191_NEPGR</name>
<organism evidence="2 3">
    <name type="scientific">Nepenthes gracilis</name>
    <name type="common">Slender pitcher plant</name>
    <dbReference type="NCBI Taxonomy" id="150966"/>
    <lineage>
        <taxon>Eukaryota</taxon>
        <taxon>Viridiplantae</taxon>
        <taxon>Streptophyta</taxon>
        <taxon>Embryophyta</taxon>
        <taxon>Tracheophyta</taxon>
        <taxon>Spermatophyta</taxon>
        <taxon>Magnoliopsida</taxon>
        <taxon>eudicotyledons</taxon>
        <taxon>Gunneridae</taxon>
        <taxon>Pentapetalae</taxon>
        <taxon>Caryophyllales</taxon>
        <taxon>Nepenthaceae</taxon>
        <taxon>Nepenthes</taxon>
    </lineage>
</organism>
<sequence length="135" mass="15340">MVPRWVLSLPIQVWILATDILFLPTYLVLVIVLGMFDALESGGGPLLDGCCRSLRMNFFACVGLPLRGSFFRYGDWCIRWSLVRVALSLLVSFFFETPSPWTANRVILIAFSEHWNYRMVGMLGRVGLSLLVLPR</sequence>
<comment type="caution">
    <text evidence="2">The sequence shown here is derived from an EMBL/GenBank/DDBJ whole genome shotgun (WGS) entry which is preliminary data.</text>
</comment>
<dbReference type="AlphaFoldDB" id="A0AAD3T191"/>
<evidence type="ECO:0000256" key="1">
    <source>
        <dbReference type="SAM" id="Phobius"/>
    </source>
</evidence>
<protein>
    <submittedName>
        <fullName evidence="2">Uncharacterized protein</fullName>
    </submittedName>
</protein>
<proteinExistence type="predicted"/>
<keyword evidence="1" id="KW-0472">Membrane</keyword>
<keyword evidence="1" id="KW-1133">Transmembrane helix</keyword>
<gene>
    <name evidence="2" type="ORF">Nepgr_022985</name>
</gene>
<evidence type="ECO:0000313" key="2">
    <source>
        <dbReference type="EMBL" id="GMH21143.1"/>
    </source>
</evidence>
<dbReference type="EMBL" id="BSYO01000022">
    <property type="protein sequence ID" value="GMH21143.1"/>
    <property type="molecule type" value="Genomic_DNA"/>
</dbReference>
<evidence type="ECO:0000313" key="3">
    <source>
        <dbReference type="Proteomes" id="UP001279734"/>
    </source>
</evidence>
<keyword evidence="3" id="KW-1185">Reference proteome</keyword>